<evidence type="ECO:0000256" key="2">
    <source>
        <dbReference type="ARBA" id="ARBA00022448"/>
    </source>
</evidence>
<dbReference type="PRINTS" id="PR00326">
    <property type="entry name" value="GTP1OBG"/>
</dbReference>
<dbReference type="EMBL" id="CP001338">
    <property type="protein sequence ID" value="ACL17610.1"/>
    <property type="molecule type" value="Genomic_DNA"/>
</dbReference>
<dbReference type="Pfam" id="PF07670">
    <property type="entry name" value="Gate"/>
    <property type="match status" value="2"/>
</dbReference>
<keyword evidence="20" id="KW-1185">Reference proteome</keyword>
<evidence type="ECO:0000256" key="8">
    <source>
        <dbReference type="ARBA" id="ARBA00022989"/>
    </source>
</evidence>
<evidence type="ECO:0000256" key="16">
    <source>
        <dbReference type="PIRSR" id="PIRSR603373-2"/>
    </source>
</evidence>
<feature type="transmembrane region" description="Helical" evidence="17">
    <location>
        <begin position="449"/>
        <end position="469"/>
    </location>
</feature>
<dbReference type="InterPro" id="IPR003373">
    <property type="entry name" value="Fe2_transport_prot-B"/>
</dbReference>
<feature type="binding site" evidence="15">
    <location>
        <begin position="36"/>
        <end position="40"/>
    </location>
    <ligand>
        <name>GTP</name>
        <dbReference type="ChEBI" id="CHEBI:37565"/>
        <label>1</label>
    </ligand>
</feature>
<feature type="transmembrane region" description="Helical" evidence="17">
    <location>
        <begin position="383"/>
        <end position="405"/>
    </location>
</feature>
<evidence type="ECO:0000256" key="4">
    <source>
        <dbReference type="ARBA" id="ARBA00022496"/>
    </source>
</evidence>
<dbReference type="GO" id="GO:0005525">
    <property type="term" value="F:GTP binding"/>
    <property type="evidence" value="ECO:0007669"/>
    <property type="project" value="UniProtKB-KW"/>
</dbReference>
<keyword evidence="8 17" id="KW-1133">Transmembrane helix</keyword>
<feature type="domain" description="FeoB-type G" evidence="18">
    <location>
        <begin position="4"/>
        <end position="166"/>
    </location>
</feature>
<evidence type="ECO:0000256" key="6">
    <source>
        <dbReference type="ARBA" id="ARBA00022692"/>
    </source>
</evidence>
<keyword evidence="9" id="KW-0408">Iron</keyword>
<dbReference type="STRING" id="521011.Mpal_2325"/>
<dbReference type="HOGENOM" id="CLU_013350_3_0_2"/>
<dbReference type="RefSeq" id="WP_012618929.1">
    <property type="nucleotide sequence ID" value="NC_011832.1"/>
</dbReference>
<dbReference type="InterPro" id="IPR006073">
    <property type="entry name" value="GTP-bd"/>
</dbReference>
<feature type="binding site" evidence="15">
    <location>
        <begin position="117"/>
        <end position="120"/>
    </location>
    <ligand>
        <name>GTP</name>
        <dbReference type="ChEBI" id="CHEBI:37565"/>
        <label>1</label>
    </ligand>
</feature>
<evidence type="ECO:0000256" key="13">
    <source>
        <dbReference type="ARBA" id="ARBA00031200"/>
    </source>
</evidence>
<dbReference type="Pfam" id="PF17910">
    <property type="entry name" value="FeoB_Cyto"/>
    <property type="match status" value="1"/>
</dbReference>
<keyword evidence="11 15" id="KW-0342">GTP-binding</keyword>
<dbReference type="NCBIfam" id="TIGR00437">
    <property type="entry name" value="feoB"/>
    <property type="match status" value="1"/>
</dbReference>
<reference evidence="19 20" key="1">
    <citation type="journal article" date="2015" name="Genome Announc.">
        <title>Complete Genome Sequence of Methanosphaerula palustris E1-9CT, a Hydrogenotrophic Methanogen Isolated from a Minerotrophic Fen Peatland.</title>
        <authorList>
            <person name="Cadillo-Quiroz H."/>
            <person name="Browne P."/>
            <person name="Kyrpides N."/>
            <person name="Woyke T."/>
            <person name="Goodwin L."/>
            <person name="Detter C."/>
            <person name="Yavitt J.B."/>
            <person name="Zinder S.H."/>
        </authorList>
    </citation>
    <scope>NUCLEOTIDE SEQUENCE [LARGE SCALE GENOMIC DNA]</scope>
    <source>
        <strain evidence="20">ATCC BAA-1556 / DSM 19958 / E1-9c</strain>
    </source>
</reference>
<feature type="binding site" evidence="16">
    <location>
        <position position="23"/>
    </location>
    <ligand>
        <name>Mg(2+)</name>
        <dbReference type="ChEBI" id="CHEBI:18420"/>
        <label>2</label>
    </ligand>
</feature>
<dbReference type="FunFam" id="3.40.50.300:FF:000426">
    <property type="entry name" value="Ferrous iron transport protein B"/>
    <property type="match status" value="1"/>
</dbReference>
<keyword evidence="10" id="KW-0406">Ion transport</keyword>
<accession>B8GEA9</accession>
<evidence type="ECO:0000256" key="9">
    <source>
        <dbReference type="ARBA" id="ARBA00023004"/>
    </source>
</evidence>
<dbReference type="Pfam" id="PF07664">
    <property type="entry name" value="FeoB_C"/>
    <property type="match status" value="1"/>
</dbReference>
<name>B8GEA9_METPE</name>
<dbReference type="GO" id="GO:0015093">
    <property type="term" value="F:ferrous iron transmembrane transporter activity"/>
    <property type="evidence" value="ECO:0007669"/>
    <property type="project" value="UniProtKB-UniRule"/>
</dbReference>
<dbReference type="GO" id="GO:0005886">
    <property type="term" value="C:plasma membrane"/>
    <property type="evidence" value="ECO:0007669"/>
    <property type="project" value="UniProtKB-SubCell"/>
</dbReference>
<evidence type="ECO:0000256" key="11">
    <source>
        <dbReference type="ARBA" id="ARBA00023134"/>
    </source>
</evidence>
<evidence type="ECO:0000259" key="18">
    <source>
        <dbReference type="PROSITE" id="PS51711"/>
    </source>
</evidence>
<dbReference type="InterPro" id="IPR050860">
    <property type="entry name" value="FeoB_GTPase"/>
</dbReference>
<evidence type="ECO:0000256" key="17">
    <source>
        <dbReference type="SAM" id="Phobius"/>
    </source>
</evidence>
<feature type="transmembrane region" description="Helical" evidence="17">
    <location>
        <begin position="639"/>
        <end position="663"/>
    </location>
</feature>
<dbReference type="AlphaFoldDB" id="B8GEA9"/>
<keyword evidence="6 17" id="KW-0812">Transmembrane</keyword>
<evidence type="ECO:0000256" key="10">
    <source>
        <dbReference type="ARBA" id="ARBA00023065"/>
    </source>
</evidence>
<evidence type="ECO:0000256" key="1">
    <source>
        <dbReference type="ARBA" id="ARBA00004429"/>
    </source>
</evidence>
<dbReference type="PANTHER" id="PTHR43185">
    <property type="entry name" value="FERROUS IRON TRANSPORT PROTEIN B"/>
    <property type="match status" value="1"/>
</dbReference>
<keyword evidence="12 17" id="KW-0472">Membrane</keyword>
<keyword evidence="16" id="KW-0479">Metal-binding</keyword>
<feature type="binding site" evidence="15">
    <location>
        <begin position="11"/>
        <end position="18"/>
    </location>
    <ligand>
        <name>GTP</name>
        <dbReference type="ChEBI" id="CHEBI:37565"/>
        <label>1</label>
    </ligand>
</feature>
<dbReference type="eggNOG" id="arCOG00359">
    <property type="taxonomic scope" value="Archaea"/>
</dbReference>
<dbReference type="InterPro" id="IPR041069">
    <property type="entry name" value="FeoB_Cyto"/>
</dbReference>
<dbReference type="Pfam" id="PF02421">
    <property type="entry name" value="FeoB_N"/>
    <property type="match status" value="1"/>
</dbReference>
<protein>
    <recommendedName>
        <fullName evidence="13 14">Ferrous iron transport protein B</fullName>
    </recommendedName>
</protein>
<dbReference type="OrthoDB" id="85305at2157"/>
<organism evidence="19 20">
    <name type="scientific">Methanosphaerula palustris (strain ATCC BAA-1556 / DSM 19958 / E1-9c)</name>
    <dbReference type="NCBI Taxonomy" id="521011"/>
    <lineage>
        <taxon>Archaea</taxon>
        <taxon>Methanobacteriati</taxon>
        <taxon>Methanobacteriota</taxon>
        <taxon>Stenosarchaea group</taxon>
        <taxon>Methanomicrobia</taxon>
        <taxon>Methanomicrobiales</taxon>
        <taxon>Methanoregulaceae</taxon>
        <taxon>Methanosphaerula</taxon>
    </lineage>
</organism>
<dbReference type="InterPro" id="IPR011640">
    <property type="entry name" value="Fe2_transport_prot_B_C"/>
</dbReference>
<evidence type="ECO:0000256" key="5">
    <source>
        <dbReference type="ARBA" id="ARBA00022519"/>
    </source>
</evidence>
<feature type="transmembrane region" description="Helical" evidence="17">
    <location>
        <begin position="540"/>
        <end position="557"/>
    </location>
</feature>
<evidence type="ECO:0000256" key="7">
    <source>
        <dbReference type="ARBA" id="ARBA00022741"/>
    </source>
</evidence>
<dbReference type="GeneID" id="7272759"/>
<evidence type="ECO:0000313" key="20">
    <source>
        <dbReference type="Proteomes" id="UP000002457"/>
    </source>
</evidence>
<dbReference type="Gene3D" id="1.10.287.1770">
    <property type="match status" value="1"/>
</dbReference>
<evidence type="ECO:0000256" key="14">
    <source>
        <dbReference type="NCBIfam" id="TIGR00437"/>
    </source>
</evidence>
<dbReference type="InterPro" id="IPR030389">
    <property type="entry name" value="G_FEOB_dom"/>
</dbReference>
<dbReference type="Proteomes" id="UP000002457">
    <property type="component" value="Chromosome"/>
</dbReference>
<feature type="transmembrane region" description="Helical" evidence="17">
    <location>
        <begin position="564"/>
        <end position="585"/>
    </location>
</feature>
<dbReference type="GO" id="GO:0046872">
    <property type="term" value="F:metal ion binding"/>
    <property type="evidence" value="ECO:0007669"/>
    <property type="project" value="UniProtKB-KW"/>
</dbReference>
<dbReference type="CDD" id="cd01879">
    <property type="entry name" value="FeoB"/>
    <property type="match status" value="1"/>
</dbReference>
<gene>
    <name evidence="19" type="ordered locus">Mpal_2325</name>
</gene>
<keyword evidence="2" id="KW-0813">Transport</keyword>
<keyword evidence="3" id="KW-1003">Cell membrane</keyword>
<comment type="subcellular location">
    <subcellularLocation>
        <location evidence="1">Cell inner membrane</location>
        <topology evidence="1">Multi-pass membrane protein</topology>
    </subcellularLocation>
</comment>
<dbReference type="KEGG" id="mpl:Mpal_2325"/>
<feature type="binding site" evidence="16">
    <location>
        <position position="25"/>
    </location>
    <ligand>
        <name>Mg(2+)</name>
        <dbReference type="ChEBI" id="CHEBI:18420"/>
        <label>2</label>
    </ligand>
</feature>
<feature type="transmembrane region" description="Helical" evidence="17">
    <location>
        <begin position="417"/>
        <end position="443"/>
    </location>
</feature>
<feature type="binding site" evidence="15">
    <location>
        <begin position="57"/>
        <end position="60"/>
    </location>
    <ligand>
        <name>GTP</name>
        <dbReference type="ChEBI" id="CHEBI:37565"/>
        <label>1</label>
    </ligand>
</feature>
<dbReference type="Gene3D" id="3.40.50.300">
    <property type="entry name" value="P-loop containing nucleotide triphosphate hydrolases"/>
    <property type="match status" value="1"/>
</dbReference>
<dbReference type="InterPro" id="IPR011642">
    <property type="entry name" value="Gate_dom"/>
</dbReference>
<keyword evidence="5" id="KW-0997">Cell inner membrane</keyword>
<evidence type="ECO:0000313" key="19">
    <source>
        <dbReference type="EMBL" id="ACL17610.1"/>
    </source>
</evidence>
<dbReference type="SUPFAM" id="SSF52540">
    <property type="entry name" value="P-loop containing nucleoside triphosphate hydrolases"/>
    <property type="match status" value="1"/>
</dbReference>
<sequence>MKKSIRIALAGNPNVGKSTIFNALTGFRQQVGNWPGVTVEKKSGFARLGEYEIEVVDLPGTYSLTAYSEDEVIARDYIIEEKPDVVVHVVDATNFERNLYLTTQLMELGVPLVIALNMSDMAEKNGTAIDQVMMKKFFEIPAVRTVGSKGEGLDELLRTAIHEAETSPHHEHAIGYGDETERLIAELVTALGKDPALSTRYPPRWLAIRLLEGDENALEKIIESPARNAAQAVLAMIDPAETEAAMADRRYEVITALLPQVCATCVRTMNASDLLDRVITNRWLGIPIFLALMWGAFELTFAAGAPFSDAINALMSYCADLVGSGMEPAWLGSLLGNGIIGGMGAILVFIPNIFILLLLLSILEDSGYLARAAFVMDRLMYSIGLPGKSFIPMLIGFGCNVPAIMATRTIEDPKDRLITILINPFMSCGARLPVYILFAGAFFPENGGTVVFVLYVLGISVAIGSAWLFRKTILPGKPAPFLMEMPPYRLPTFATSVVHMWDRGSMYLRKAGGIILFASIIVWGLASLPFGVEYGSAESFVGLIGHVLEPLVAPLGFDWKIAVALLFGFVAKEVVVGSLGVLYGTGDEGGSLQSALLADPHLGPVTAFALMAFVLLYLPCLTTFAVIRKETGSWKWTGFSVFYGLSVAYIIAFIIASLGHFVIGGN</sequence>
<evidence type="ECO:0000256" key="3">
    <source>
        <dbReference type="ARBA" id="ARBA00022475"/>
    </source>
</evidence>
<feature type="transmembrane region" description="Helical" evidence="17">
    <location>
        <begin position="511"/>
        <end position="528"/>
    </location>
</feature>
<keyword evidence="7 15" id="KW-0547">Nucleotide-binding</keyword>
<keyword evidence="4" id="KW-0410">Iron transport</keyword>
<proteinExistence type="predicted"/>
<feature type="transmembrane region" description="Helical" evidence="17">
    <location>
        <begin position="605"/>
        <end position="627"/>
    </location>
</feature>
<evidence type="ECO:0000256" key="15">
    <source>
        <dbReference type="PIRSR" id="PIRSR603373-1"/>
    </source>
</evidence>
<feature type="binding site" evidence="16">
    <location>
        <position position="26"/>
    </location>
    <ligand>
        <name>Mg(2+)</name>
        <dbReference type="ChEBI" id="CHEBI:18420"/>
        <label>2</label>
    </ligand>
</feature>
<dbReference type="PROSITE" id="PS51711">
    <property type="entry name" value="G_FEOB"/>
    <property type="match status" value="1"/>
</dbReference>
<feature type="transmembrane region" description="Helical" evidence="17">
    <location>
        <begin position="283"/>
        <end position="304"/>
    </location>
</feature>
<evidence type="ECO:0000256" key="12">
    <source>
        <dbReference type="ARBA" id="ARBA00023136"/>
    </source>
</evidence>
<keyword evidence="16" id="KW-0460">Magnesium</keyword>
<dbReference type="InterPro" id="IPR027417">
    <property type="entry name" value="P-loop_NTPase"/>
</dbReference>
<dbReference type="PANTHER" id="PTHR43185:SF1">
    <property type="entry name" value="FE(2+) TRANSPORTER FEOB"/>
    <property type="match status" value="1"/>
</dbReference>
<feature type="binding site" evidence="16">
    <location>
        <position position="22"/>
    </location>
    <ligand>
        <name>Mg(2+)</name>
        <dbReference type="ChEBI" id="CHEBI:18420"/>
        <label>1</label>
    </ligand>
</feature>